<dbReference type="Proteomes" id="UP001141327">
    <property type="component" value="Unassembled WGS sequence"/>
</dbReference>
<keyword evidence="4" id="KW-1185">Reference proteome</keyword>
<evidence type="ECO:0000313" key="3">
    <source>
        <dbReference type="EMBL" id="KAJ4459041.1"/>
    </source>
</evidence>
<evidence type="ECO:0000256" key="2">
    <source>
        <dbReference type="SAM" id="SignalP"/>
    </source>
</evidence>
<sequence length="286" mass="29087">MMWRTIALLVLIAVLGTRTTLPGDFGKKPDGENTSFFSPSTRRILFEAAVGAGVAMAFTPILLLLAVGSAGCKAAFIDVVIVVAPFACAGAGFGAAFEYFFQAVDSLFVFRAWATAKGIISGATGLLKAGGKWLREDSVGAAKRATVGAGAAVKGAASETADLVRRLKDSEGAQRAMNDTVTALKGAGAAAKAAASGTADLLKATAKQLKESEGLKRAVDGVGAAAKGGMQAAAKGAAKVGEAAKRVLTDEELRAAAKRVANGTSQAVRQAGARAVQGLGRWMRKE</sequence>
<feature type="transmembrane region" description="Helical" evidence="1">
    <location>
        <begin position="44"/>
        <end position="67"/>
    </location>
</feature>
<feature type="transmembrane region" description="Helical" evidence="1">
    <location>
        <begin position="79"/>
        <end position="101"/>
    </location>
</feature>
<feature type="signal peptide" evidence="2">
    <location>
        <begin position="1"/>
        <end position="19"/>
    </location>
</feature>
<keyword evidence="2" id="KW-0732">Signal</keyword>
<evidence type="ECO:0000313" key="4">
    <source>
        <dbReference type="Proteomes" id="UP001141327"/>
    </source>
</evidence>
<keyword evidence="1" id="KW-0472">Membrane</keyword>
<comment type="caution">
    <text evidence="3">The sequence shown here is derived from an EMBL/GenBank/DDBJ whole genome shotgun (WGS) entry which is preliminary data.</text>
</comment>
<name>A0ABQ8UII7_9EUKA</name>
<organism evidence="3 4">
    <name type="scientific">Paratrimastix pyriformis</name>
    <dbReference type="NCBI Taxonomy" id="342808"/>
    <lineage>
        <taxon>Eukaryota</taxon>
        <taxon>Metamonada</taxon>
        <taxon>Preaxostyla</taxon>
        <taxon>Paratrimastigidae</taxon>
        <taxon>Paratrimastix</taxon>
    </lineage>
</organism>
<gene>
    <name evidence="3" type="ORF">PAPYR_5092</name>
</gene>
<feature type="chain" id="PRO_5046890846" evidence="2">
    <location>
        <begin position="20"/>
        <end position="286"/>
    </location>
</feature>
<keyword evidence="1" id="KW-1133">Transmembrane helix</keyword>
<keyword evidence="1" id="KW-0812">Transmembrane</keyword>
<protein>
    <submittedName>
        <fullName evidence="3">Uncharacterized protein</fullName>
    </submittedName>
</protein>
<evidence type="ECO:0000256" key="1">
    <source>
        <dbReference type="SAM" id="Phobius"/>
    </source>
</evidence>
<reference evidence="3" key="1">
    <citation type="journal article" date="2022" name="bioRxiv">
        <title>Genomics of Preaxostyla Flagellates Illuminates Evolutionary Transitions and the Path Towards Mitochondrial Loss.</title>
        <authorList>
            <person name="Novak L.V.F."/>
            <person name="Treitli S.C."/>
            <person name="Pyrih J."/>
            <person name="Halakuc P."/>
            <person name="Pipaliya S.V."/>
            <person name="Vacek V."/>
            <person name="Brzon O."/>
            <person name="Soukal P."/>
            <person name="Eme L."/>
            <person name="Dacks J.B."/>
            <person name="Karnkowska A."/>
            <person name="Elias M."/>
            <person name="Hampl V."/>
        </authorList>
    </citation>
    <scope>NUCLEOTIDE SEQUENCE</scope>
    <source>
        <strain evidence="3">RCP-MX</strain>
    </source>
</reference>
<dbReference type="EMBL" id="JAPMOS010000023">
    <property type="protein sequence ID" value="KAJ4459041.1"/>
    <property type="molecule type" value="Genomic_DNA"/>
</dbReference>
<proteinExistence type="predicted"/>
<accession>A0ABQ8UII7</accession>